<keyword evidence="8 16" id="KW-0227">DNA damage</keyword>
<evidence type="ECO:0000259" key="19">
    <source>
        <dbReference type="SMART" id="SM00474"/>
    </source>
</evidence>
<dbReference type="Pfam" id="PF00476">
    <property type="entry name" value="DNA_pol_A"/>
    <property type="match status" value="1"/>
</dbReference>
<feature type="domain" description="5'-3' exonuclease" evidence="20">
    <location>
        <begin position="23"/>
        <end position="283"/>
    </location>
</feature>
<evidence type="ECO:0000256" key="18">
    <source>
        <dbReference type="SAM" id="MobiDB-lite"/>
    </source>
</evidence>
<dbReference type="GO" id="GO:0006302">
    <property type="term" value="P:double-strand break repair"/>
    <property type="evidence" value="ECO:0007669"/>
    <property type="project" value="TreeGrafter"/>
</dbReference>
<dbReference type="InterPro" id="IPR036279">
    <property type="entry name" value="5-3_exonuclease_C_sf"/>
</dbReference>
<dbReference type="InterPro" id="IPR029060">
    <property type="entry name" value="PIN-like_dom_sf"/>
</dbReference>
<name>A0A0K1QCP4_9BACT</name>
<evidence type="ECO:0000256" key="9">
    <source>
        <dbReference type="ARBA" id="ARBA00022801"/>
    </source>
</evidence>
<comment type="similarity">
    <text evidence="1 16">Belongs to the DNA polymerase type-A family.</text>
</comment>
<dbReference type="AlphaFoldDB" id="A0A0K1QCP4"/>
<evidence type="ECO:0000256" key="13">
    <source>
        <dbReference type="ARBA" id="ARBA00023204"/>
    </source>
</evidence>
<dbReference type="STRING" id="1391654.AKJ09_10095"/>
<dbReference type="GO" id="GO:0006261">
    <property type="term" value="P:DNA-templated DNA replication"/>
    <property type="evidence" value="ECO:0007669"/>
    <property type="project" value="UniProtKB-UniRule"/>
</dbReference>
<dbReference type="OrthoDB" id="9806424at2"/>
<evidence type="ECO:0000259" key="20">
    <source>
        <dbReference type="SMART" id="SM00475"/>
    </source>
</evidence>
<dbReference type="GO" id="GO:0008409">
    <property type="term" value="F:5'-3' exonuclease activity"/>
    <property type="evidence" value="ECO:0007669"/>
    <property type="project" value="UniProtKB-UniRule"/>
</dbReference>
<dbReference type="Gene3D" id="1.20.1060.10">
    <property type="entry name" value="Taq DNA Polymerase, Chain T, domain 4"/>
    <property type="match status" value="1"/>
</dbReference>
<dbReference type="Gene3D" id="1.10.150.20">
    <property type="entry name" value="5' to 3' exonuclease, C-terminal subdomain"/>
    <property type="match status" value="2"/>
</dbReference>
<keyword evidence="5 16" id="KW-0548">Nucleotidyltransferase</keyword>
<dbReference type="KEGG" id="llu:AKJ09_10095"/>
<dbReference type="FunFam" id="1.20.1060.10:FF:000001">
    <property type="entry name" value="DNA polymerase I"/>
    <property type="match status" value="1"/>
</dbReference>
<dbReference type="InterPro" id="IPR043502">
    <property type="entry name" value="DNA/RNA_pol_sf"/>
</dbReference>
<keyword evidence="13 16" id="KW-0234">DNA repair</keyword>
<evidence type="ECO:0000256" key="6">
    <source>
        <dbReference type="ARBA" id="ARBA00022705"/>
    </source>
</evidence>
<dbReference type="SUPFAM" id="SSF53098">
    <property type="entry name" value="Ribonuclease H-like"/>
    <property type="match status" value="1"/>
</dbReference>
<dbReference type="SMART" id="SM00279">
    <property type="entry name" value="HhH2"/>
    <property type="match status" value="1"/>
</dbReference>
<evidence type="ECO:0000313" key="23">
    <source>
        <dbReference type="Proteomes" id="UP000064967"/>
    </source>
</evidence>
<feature type="coiled-coil region" evidence="17">
    <location>
        <begin position="568"/>
        <end position="595"/>
    </location>
</feature>
<dbReference type="InterPro" id="IPR036397">
    <property type="entry name" value="RNaseH_sf"/>
</dbReference>
<keyword evidence="10 16" id="KW-0269">Exonuclease</keyword>
<keyword evidence="4 16" id="KW-0808">Transferase</keyword>
<evidence type="ECO:0000256" key="10">
    <source>
        <dbReference type="ARBA" id="ARBA00022839"/>
    </source>
</evidence>
<dbReference type="FunFam" id="1.10.150.20:FF:000002">
    <property type="entry name" value="DNA polymerase I"/>
    <property type="match status" value="1"/>
</dbReference>
<dbReference type="PRINTS" id="PR00868">
    <property type="entry name" value="DNAPOLI"/>
</dbReference>
<dbReference type="Proteomes" id="UP000064967">
    <property type="component" value="Chromosome"/>
</dbReference>
<dbReference type="Pfam" id="PF01612">
    <property type="entry name" value="DNA_pol_A_exo1"/>
    <property type="match status" value="1"/>
</dbReference>
<dbReference type="InterPro" id="IPR002421">
    <property type="entry name" value="5-3_exonuclease"/>
</dbReference>
<dbReference type="GO" id="GO:0008408">
    <property type="term" value="F:3'-5' exonuclease activity"/>
    <property type="evidence" value="ECO:0007669"/>
    <property type="project" value="UniProtKB-UniRule"/>
</dbReference>
<dbReference type="FunFam" id="1.10.150.20:FF:000003">
    <property type="entry name" value="DNA polymerase I"/>
    <property type="match status" value="1"/>
</dbReference>
<evidence type="ECO:0000256" key="17">
    <source>
        <dbReference type="SAM" id="Coils"/>
    </source>
</evidence>
<dbReference type="InterPro" id="IPR001098">
    <property type="entry name" value="DNA-dir_DNA_pol_A_palm_dom"/>
</dbReference>
<comment type="function">
    <text evidence="16">In addition to polymerase activity, this DNA polymerase exhibits 3'-5' and 5'-3' exonuclease activity.</text>
</comment>
<evidence type="ECO:0000313" key="22">
    <source>
        <dbReference type="EMBL" id="AKV03432.1"/>
    </source>
</evidence>
<dbReference type="PATRIC" id="fig|1391654.3.peg.10231"/>
<dbReference type="EC" id="2.7.7.7" evidence="2 15"/>
<evidence type="ECO:0000256" key="15">
    <source>
        <dbReference type="NCBIfam" id="TIGR00593"/>
    </source>
</evidence>
<sequence length="945" mass="103537">MPQNPVRPARSTSGPAALPPPGSPDVLYLVDLSGYVFRAYHALPPLSNSKGEPTHAVMGTVNMLQKVVNERRPAMLAVAMDWGGPGFRKEIDERYKATRPAAPPDLSQQLKRCEEIVRAYHIPIYRWEGVEADDLIAAVVARASAEGVRVVIVSADKDLMQLVHDADDQVLMWDSMRDRTFGPAEVEAKFGVPPSQLRDLLALTGDTSDNVPGVPSVGPKTAADLLKEYKTIDGIYANVGAIKRAKLKENLQTYEKDARISQQLVTLKVDVPIDWNKEHLQYGGADVEALRKLFLDLEFTRLLDQISAAQASIDAGQRLAPGQKGGGRAIAMVSSAKAVAPAAPITRTYRHVLERAELEELVSRAKKAGILGVHVAMTTPDPMRAQILGVALSVEPGEGIYVPITHRYLGAPAQMSWDVVRDVLAPIFADESVRKVGYDLKRAENVLARHGVTLAGKISDPMLAAYLLDPESPHELKDLVRREFGAELAIYDESATATKKSERVAFDQLDVERATTFAAPQAEYVVSLVARLDPRVEQDGLGKLYSDIELPLSRVLASMERKGVLVDISKLASIAAKVEVECQALEAKAQEIAGRKFAIRSRDQLEGILFDELKLPVVKRTAKGGRSTDAAVLEELADKHPLPQVILDYRELDKLKGTYLEGLPRAVNPTTGRIHTRFEQAVAATGRLSSTEPNLQNIPVRTEVGRLVRSAFVAPKGFAIVSADYSQIELRVLAHLAKDEQLAVAFRDKLDVHQHTASLVFDVPRDQVTSEMRRRAKAINFGLIYGMGEPRLARELGITRQEAGKFIEAYFARFVGVRNFMTQTVEGARSGEAVRTILGRRRFLPNLHSANRGLRFEAERVAKNTPIQGTAADILKLAMIHLGEGEVVPGARMILTVHDELVFEVPTEGVDTAKARIKEAMEGAFALDVPLEVDVGNGSHWGEAH</sequence>
<evidence type="ECO:0000256" key="3">
    <source>
        <dbReference type="ARBA" id="ARBA00020311"/>
    </source>
</evidence>
<dbReference type="SUPFAM" id="SSF56672">
    <property type="entry name" value="DNA/RNA polymerases"/>
    <property type="match status" value="1"/>
</dbReference>
<evidence type="ECO:0000256" key="14">
    <source>
        <dbReference type="ARBA" id="ARBA00049244"/>
    </source>
</evidence>
<dbReference type="SUPFAM" id="SSF88723">
    <property type="entry name" value="PIN domain-like"/>
    <property type="match status" value="1"/>
</dbReference>
<evidence type="ECO:0000256" key="4">
    <source>
        <dbReference type="ARBA" id="ARBA00022679"/>
    </source>
</evidence>
<comment type="catalytic activity">
    <reaction evidence="14 16">
        <text>DNA(n) + a 2'-deoxyribonucleoside 5'-triphosphate = DNA(n+1) + diphosphate</text>
        <dbReference type="Rhea" id="RHEA:22508"/>
        <dbReference type="Rhea" id="RHEA-COMP:17339"/>
        <dbReference type="Rhea" id="RHEA-COMP:17340"/>
        <dbReference type="ChEBI" id="CHEBI:33019"/>
        <dbReference type="ChEBI" id="CHEBI:61560"/>
        <dbReference type="ChEBI" id="CHEBI:173112"/>
        <dbReference type="EC" id="2.7.7.7"/>
    </reaction>
</comment>
<evidence type="ECO:0000256" key="7">
    <source>
        <dbReference type="ARBA" id="ARBA00022722"/>
    </source>
</evidence>
<feature type="domain" description="DNA-directed DNA polymerase family A palm" evidence="21">
    <location>
        <begin position="705"/>
        <end position="909"/>
    </location>
</feature>
<dbReference type="SMART" id="SM00482">
    <property type="entry name" value="POLAc"/>
    <property type="match status" value="1"/>
</dbReference>
<feature type="domain" description="3'-5' exonuclease" evidence="19">
    <location>
        <begin position="349"/>
        <end position="537"/>
    </location>
</feature>
<dbReference type="InterPro" id="IPR019760">
    <property type="entry name" value="DNA-dir_DNA_pol_A_CS"/>
</dbReference>
<gene>
    <name evidence="16" type="primary">polA</name>
    <name evidence="22" type="ORF">AKJ09_10095</name>
</gene>
<dbReference type="GO" id="GO:0003887">
    <property type="term" value="F:DNA-directed DNA polymerase activity"/>
    <property type="evidence" value="ECO:0007669"/>
    <property type="project" value="UniProtKB-UniRule"/>
</dbReference>
<protein>
    <recommendedName>
        <fullName evidence="3 15">DNA polymerase I</fullName>
        <ecNumber evidence="2 15">2.7.7.7</ecNumber>
    </recommendedName>
</protein>
<dbReference type="CDD" id="cd08637">
    <property type="entry name" value="DNA_pol_A_pol_I_C"/>
    <property type="match status" value="1"/>
</dbReference>
<dbReference type="CDD" id="cd09859">
    <property type="entry name" value="PIN_53EXO"/>
    <property type="match status" value="1"/>
</dbReference>
<dbReference type="SUPFAM" id="SSF47807">
    <property type="entry name" value="5' to 3' exonuclease, C-terminal subdomain"/>
    <property type="match status" value="1"/>
</dbReference>
<dbReference type="PROSITE" id="PS00447">
    <property type="entry name" value="DNA_POLYMERASE_A"/>
    <property type="match status" value="1"/>
</dbReference>
<dbReference type="RefSeq" id="WP_146654209.1">
    <property type="nucleotide sequence ID" value="NZ_CP012333.1"/>
</dbReference>
<evidence type="ECO:0000256" key="16">
    <source>
        <dbReference type="RuleBase" id="RU004460"/>
    </source>
</evidence>
<keyword evidence="17" id="KW-0175">Coiled coil</keyword>
<evidence type="ECO:0000256" key="11">
    <source>
        <dbReference type="ARBA" id="ARBA00022932"/>
    </source>
</evidence>
<dbReference type="InterPro" id="IPR002562">
    <property type="entry name" value="3'-5'_exonuclease_dom"/>
</dbReference>
<accession>A0A0K1QCP4</accession>
<dbReference type="InterPro" id="IPR012337">
    <property type="entry name" value="RNaseH-like_sf"/>
</dbReference>
<dbReference type="InterPro" id="IPR018320">
    <property type="entry name" value="DNA_polymerase_1"/>
</dbReference>
<proteinExistence type="inferred from homology"/>
<dbReference type="InterPro" id="IPR002298">
    <property type="entry name" value="DNA_polymerase_A"/>
</dbReference>
<dbReference type="EMBL" id="CP012333">
    <property type="protein sequence ID" value="AKV03432.1"/>
    <property type="molecule type" value="Genomic_DNA"/>
</dbReference>
<dbReference type="CDD" id="cd09898">
    <property type="entry name" value="H3TH_53EXO"/>
    <property type="match status" value="1"/>
</dbReference>
<dbReference type="Gene3D" id="3.30.420.10">
    <property type="entry name" value="Ribonuclease H-like superfamily/Ribonuclease H"/>
    <property type="match status" value="1"/>
</dbReference>
<dbReference type="Pfam" id="PF02739">
    <property type="entry name" value="5_3_exonuc_N"/>
    <property type="match status" value="1"/>
</dbReference>
<evidence type="ECO:0000256" key="5">
    <source>
        <dbReference type="ARBA" id="ARBA00022695"/>
    </source>
</evidence>
<dbReference type="PANTHER" id="PTHR10133">
    <property type="entry name" value="DNA POLYMERASE I"/>
    <property type="match status" value="1"/>
</dbReference>
<keyword evidence="6 16" id="KW-0235">DNA replication</keyword>
<dbReference type="NCBIfam" id="TIGR00593">
    <property type="entry name" value="pola"/>
    <property type="match status" value="1"/>
</dbReference>
<keyword evidence="23" id="KW-1185">Reference proteome</keyword>
<dbReference type="NCBIfam" id="NF004397">
    <property type="entry name" value="PRK05755.1"/>
    <property type="match status" value="1"/>
</dbReference>
<dbReference type="InterPro" id="IPR008918">
    <property type="entry name" value="HhH2"/>
</dbReference>
<keyword evidence="12 16" id="KW-0238">DNA-binding</keyword>
<dbReference type="SMART" id="SM00475">
    <property type="entry name" value="53EXOc"/>
    <property type="match status" value="1"/>
</dbReference>
<dbReference type="Gene3D" id="3.30.70.370">
    <property type="match status" value="1"/>
</dbReference>
<dbReference type="InterPro" id="IPR020045">
    <property type="entry name" value="DNA_polI_H3TH"/>
</dbReference>
<reference evidence="22 23" key="1">
    <citation type="submission" date="2015-08" db="EMBL/GenBank/DDBJ databases">
        <authorList>
            <person name="Babu N.S."/>
            <person name="Beckwith C.J."/>
            <person name="Beseler K.G."/>
            <person name="Brison A."/>
            <person name="Carone J.V."/>
            <person name="Caskin T.P."/>
            <person name="Diamond M."/>
            <person name="Durham M.E."/>
            <person name="Foxe J.M."/>
            <person name="Go M."/>
            <person name="Henderson B.A."/>
            <person name="Jones I.B."/>
            <person name="McGettigan J.A."/>
            <person name="Micheletti S.J."/>
            <person name="Nasrallah M.E."/>
            <person name="Ortiz D."/>
            <person name="Piller C.R."/>
            <person name="Privatt S.R."/>
            <person name="Schneider S.L."/>
            <person name="Sharp S."/>
            <person name="Smith T.C."/>
            <person name="Stanton J.D."/>
            <person name="Ullery H.E."/>
            <person name="Wilson R.J."/>
            <person name="Serrano M.G."/>
            <person name="Buck G."/>
            <person name="Lee V."/>
            <person name="Wang Y."/>
            <person name="Carvalho R."/>
            <person name="Voegtly L."/>
            <person name="Shi R."/>
            <person name="Duckworth R."/>
            <person name="Johnson A."/>
            <person name="Loviza R."/>
            <person name="Walstead R."/>
            <person name="Shah Z."/>
            <person name="Kiflezghi M."/>
            <person name="Wade K."/>
            <person name="Ball S.L."/>
            <person name="Bradley K.W."/>
            <person name="Asai D.J."/>
            <person name="Bowman C.A."/>
            <person name="Russell D.A."/>
            <person name="Pope W.H."/>
            <person name="Jacobs-Sera D."/>
            <person name="Hendrix R.W."/>
            <person name="Hatfull G.F."/>
        </authorList>
    </citation>
    <scope>NUCLEOTIDE SEQUENCE [LARGE SCALE GENOMIC DNA]</scope>
    <source>
        <strain evidence="22 23">DSM 27648</strain>
    </source>
</reference>
<keyword evidence="7" id="KW-0540">Nuclease</keyword>
<dbReference type="PANTHER" id="PTHR10133:SF27">
    <property type="entry name" value="DNA POLYMERASE NU"/>
    <property type="match status" value="1"/>
</dbReference>
<evidence type="ECO:0000256" key="2">
    <source>
        <dbReference type="ARBA" id="ARBA00012417"/>
    </source>
</evidence>
<organism evidence="22 23">
    <name type="scientific">Labilithrix luteola</name>
    <dbReference type="NCBI Taxonomy" id="1391654"/>
    <lineage>
        <taxon>Bacteria</taxon>
        <taxon>Pseudomonadati</taxon>
        <taxon>Myxococcota</taxon>
        <taxon>Polyangia</taxon>
        <taxon>Polyangiales</taxon>
        <taxon>Labilitrichaceae</taxon>
        <taxon>Labilithrix</taxon>
    </lineage>
</organism>
<dbReference type="SMART" id="SM00474">
    <property type="entry name" value="35EXOc"/>
    <property type="match status" value="1"/>
</dbReference>
<keyword evidence="9 16" id="KW-0378">Hydrolase</keyword>
<feature type="region of interest" description="Disordered" evidence="18">
    <location>
        <begin position="1"/>
        <end position="20"/>
    </location>
</feature>
<keyword evidence="11 16" id="KW-0239">DNA-directed DNA polymerase</keyword>
<evidence type="ECO:0000256" key="12">
    <source>
        <dbReference type="ARBA" id="ARBA00023125"/>
    </source>
</evidence>
<evidence type="ECO:0000256" key="8">
    <source>
        <dbReference type="ARBA" id="ARBA00022763"/>
    </source>
</evidence>
<dbReference type="Pfam" id="PF01367">
    <property type="entry name" value="5_3_exonuc"/>
    <property type="match status" value="1"/>
</dbReference>
<dbReference type="Gene3D" id="3.40.50.1010">
    <property type="entry name" value="5'-nuclease"/>
    <property type="match status" value="1"/>
</dbReference>
<evidence type="ECO:0000256" key="1">
    <source>
        <dbReference type="ARBA" id="ARBA00007705"/>
    </source>
</evidence>
<dbReference type="CDD" id="cd06139">
    <property type="entry name" value="DNA_polA_I_Ecoli_like_exo"/>
    <property type="match status" value="1"/>
</dbReference>
<dbReference type="GO" id="GO:0003677">
    <property type="term" value="F:DNA binding"/>
    <property type="evidence" value="ECO:0007669"/>
    <property type="project" value="UniProtKB-UniRule"/>
</dbReference>
<dbReference type="InterPro" id="IPR020046">
    <property type="entry name" value="5-3_exonucl_a-hlix_arch_N"/>
</dbReference>
<evidence type="ECO:0000259" key="21">
    <source>
        <dbReference type="SMART" id="SM00482"/>
    </source>
</evidence>